<comment type="caution">
    <text evidence="1">The sequence shown here is derived from an EMBL/GenBank/DDBJ whole genome shotgun (WGS) entry which is preliminary data.</text>
</comment>
<dbReference type="Proteomes" id="UP001144673">
    <property type="component" value="Chromosome 3"/>
</dbReference>
<dbReference type="AlphaFoldDB" id="A0A9W8UJU8"/>
<organism evidence="1 2">
    <name type="scientific">Akanthomyces muscarius</name>
    <name type="common">Entomopathogenic fungus</name>
    <name type="synonym">Lecanicillium muscarium</name>
    <dbReference type="NCBI Taxonomy" id="2231603"/>
    <lineage>
        <taxon>Eukaryota</taxon>
        <taxon>Fungi</taxon>
        <taxon>Dikarya</taxon>
        <taxon>Ascomycota</taxon>
        <taxon>Pezizomycotina</taxon>
        <taxon>Sordariomycetes</taxon>
        <taxon>Hypocreomycetidae</taxon>
        <taxon>Hypocreales</taxon>
        <taxon>Cordycipitaceae</taxon>
        <taxon>Akanthomyces</taxon>
    </lineage>
</organism>
<evidence type="ECO:0000313" key="1">
    <source>
        <dbReference type="EMBL" id="KAJ4148133.1"/>
    </source>
</evidence>
<dbReference type="EMBL" id="JAJHUN010000010">
    <property type="protein sequence ID" value="KAJ4148133.1"/>
    <property type="molecule type" value="Genomic_DNA"/>
</dbReference>
<accession>A0A9W8UJU8</accession>
<keyword evidence="2" id="KW-1185">Reference proteome</keyword>
<dbReference type="KEGG" id="amus:LMH87_002618"/>
<reference evidence="1" key="1">
    <citation type="journal article" date="2023" name="Access Microbiol">
        <title>De-novo genome assembly for Akanthomyces muscarius, a biocontrol agent of insect agricultural pests.</title>
        <authorList>
            <person name="Erdos Z."/>
            <person name="Studholme D.J."/>
            <person name="Raymond B."/>
            <person name="Sharma M."/>
        </authorList>
    </citation>
    <scope>NUCLEOTIDE SEQUENCE</scope>
    <source>
        <strain evidence="1">Ve6</strain>
    </source>
</reference>
<evidence type="ECO:0000313" key="2">
    <source>
        <dbReference type="Proteomes" id="UP001144673"/>
    </source>
</evidence>
<proteinExistence type="predicted"/>
<dbReference type="GeneID" id="80889777"/>
<sequence>MNSFESPLLPSLRALVRECVGHPWAGGRATWQMIGVPRRAYRTAELQHPPARSKSLISRETAFDFLALQRCDGIY</sequence>
<protein>
    <submittedName>
        <fullName evidence="1">Uncharacterized protein</fullName>
    </submittedName>
</protein>
<dbReference type="RefSeq" id="XP_056051074.1">
    <property type="nucleotide sequence ID" value="XM_056194102.1"/>
</dbReference>
<gene>
    <name evidence="1" type="ORF">LMH87_002618</name>
</gene>
<name>A0A9W8UJU8_AKAMU</name>